<evidence type="ECO:0000256" key="3">
    <source>
        <dbReference type="ARBA" id="ARBA00022737"/>
    </source>
</evidence>
<evidence type="ECO:0000313" key="6">
    <source>
        <dbReference type="EMBL" id="CAL7933840.1"/>
    </source>
</evidence>
<reference evidence="6 7" key="1">
    <citation type="submission" date="2024-08" db="EMBL/GenBank/DDBJ databases">
        <authorList>
            <person name="Will J Nash"/>
            <person name="Angela Man"/>
            <person name="Seanna McTaggart"/>
            <person name="Kendall Baker"/>
            <person name="Tom Barker"/>
            <person name="Leah Catchpole"/>
            <person name="Alex Durrant"/>
            <person name="Karim Gharbi"/>
            <person name="Naomi Irish"/>
            <person name="Gemy Kaithakottil"/>
            <person name="Debby Ku"/>
            <person name="Aaliyah Providence"/>
            <person name="Felix Shaw"/>
            <person name="David Swarbreck"/>
            <person name="Chris Watkins"/>
            <person name="Ann M. McCartney"/>
            <person name="Giulio Formenti"/>
            <person name="Alice Mouton"/>
            <person name="Noel Vella"/>
            <person name="Bjorn M von Reumont"/>
            <person name="Adriana Vella"/>
            <person name="Wilfried Haerty"/>
        </authorList>
    </citation>
    <scope>NUCLEOTIDE SEQUENCE [LARGE SCALE GENOMIC DNA]</scope>
</reference>
<comment type="caution">
    <text evidence="6">The sequence shown here is derived from an EMBL/GenBank/DDBJ whole genome shotgun (WGS) entry which is preliminary data.</text>
</comment>
<dbReference type="Gene3D" id="3.80.10.10">
    <property type="entry name" value="Ribonuclease Inhibitor"/>
    <property type="match status" value="1"/>
</dbReference>
<dbReference type="SUPFAM" id="SSF52058">
    <property type="entry name" value="L domain-like"/>
    <property type="match status" value="1"/>
</dbReference>
<dbReference type="SMART" id="SM00369">
    <property type="entry name" value="LRR_TYP"/>
    <property type="match status" value="2"/>
</dbReference>
<keyword evidence="4" id="KW-0175">Coiled coil</keyword>
<dbReference type="PANTHER" id="PTHR24369">
    <property type="entry name" value="ANTIGEN BSP, PUTATIVE-RELATED"/>
    <property type="match status" value="1"/>
</dbReference>
<gene>
    <name evidence="6" type="ORF">XYLVIOL_LOCUS679</name>
</gene>
<dbReference type="PANTHER" id="PTHR24369:SF210">
    <property type="entry name" value="CHAOPTIN-RELATED"/>
    <property type="match status" value="1"/>
</dbReference>
<feature type="chain" id="PRO_5047082682" description="IRP30" evidence="5">
    <location>
        <begin position="20"/>
        <end position="274"/>
    </location>
</feature>
<dbReference type="InterPro" id="IPR050541">
    <property type="entry name" value="LRR_TM_domain-containing"/>
</dbReference>
<feature type="coiled-coil region" evidence="4">
    <location>
        <begin position="245"/>
        <end position="272"/>
    </location>
</feature>
<evidence type="ECO:0000256" key="5">
    <source>
        <dbReference type="SAM" id="SignalP"/>
    </source>
</evidence>
<proteinExistence type="predicted"/>
<dbReference type="InterPro" id="IPR032675">
    <property type="entry name" value="LRR_dom_sf"/>
</dbReference>
<evidence type="ECO:0000256" key="1">
    <source>
        <dbReference type="ARBA" id="ARBA00022614"/>
    </source>
</evidence>
<evidence type="ECO:0000256" key="4">
    <source>
        <dbReference type="SAM" id="Coils"/>
    </source>
</evidence>
<protein>
    <recommendedName>
        <fullName evidence="8">IRP30</fullName>
    </recommendedName>
</protein>
<organism evidence="6 7">
    <name type="scientific">Xylocopa violacea</name>
    <name type="common">Violet carpenter bee</name>
    <name type="synonym">Apis violacea</name>
    <dbReference type="NCBI Taxonomy" id="135666"/>
    <lineage>
        <taxon>Eukaryota</taxon>
        <taxon>Metazoa</taxon>
        <taxon>Ecdysozoa</taxon>
        <taxon>Arthropoda</taxon>
        <taxon>Hexapoda</taxon>
        <taxon>Insecta</taxon>
        <taxon>Pterygota</taxon>
        <taxon>Neoptera</taxon>
        <taxon>Endopterygota</taxon>
        <taxon>Hymenoptera</taxon>
        <taxon>Apocrita</taxon>
        <taxon>Aculeata</taxon>
        <taxon>Apoidea</taxon>
        <taxon>Anthophila</taxon>
        <taxon>Apidae</taxon>
        <taxon>Xylocopa</taxon>
        <taxon>Xylocopa</taxon>
    </lineage>
</organism>
<dbReference type="Proteomes" id="UP001642520">
    <property type="component" value="Unassembled WGS sequence"/>
</dbReference>
<evidence type="ECO:0008006" key="8">
    <source>
        <dbReference type="Google" id="ProtNLM"/>
    </source>
</evidence>
<dbReference type="InterPro" id="IPR001611">
    <property type="entry name" value="Leu-rich_rpt"/>
</dbReference>
<dbReference type="Pfam" id="PF13855">
    <property type="entry name" value="LRR_8"/>
    <property type="match status" value="1"/>
</dbReference>
<keyword evidence="1" id="KW-0433">Leucine-rich repeat</keyword>
<keyword evidence="3" id="KW-0677">Repeat</keyword>
<feature type="signal peptide" evidence="5">
    <location>
        <begin position="1"/>
        <end position="19"/>
    </location>
</feature>
<dbReference type="InterPro" id="IPR003591">
    <property type="entry name" value="Leu-rich_rpt_typical-subtyp"/>
</dbReference>
<evidence type="ECO:0000313" key="7">
    <source>
        <dbReference type="Proteomes" id="UP001642520"/>
    </source>
</evidence>
<sequence>MRSSLAAVTLAACLVACAAVCQPGLNGRNDWYHCEGLTDLNLQIPANAAGINIVNSNIKKINTNAFSKFSDSLTELNITGSGVEEIEPDAFRGLNKLQLLGLSNNKVRSIDASWIRGLSNLKSLVLYRNRISNIDPQIYDLLPELQLWDIAYNDINACLTPENLRKLKKLKLILITGNPWNYRCRSSMTWYLGSNHIRFIRDWSITDLLIEDCLAHEPGAEQDDAILNQCVDRKVGSADSLPYSVAGLNQQVRELTQRLIGLEAEVDALKKSRN</sequence>
<dbReference type="EMBL" id="CAXAJV020001281">
    <property type="protein sequence ID" value="CAL7933840.1"/>
    <property type="molecule type" value="Genomic_DNA"/>
</dbReference>
<keyword evidence="7" id="KW-1185">Reference proteome</keyword>
<accession>A0ABP1N2F1</accession>
<evidence type="ECO:0000256" key="2">
    <source>
        <dbReference type="ARBA" id="ARBA00022729"/>
    </source>
</evidence>
<name>A0ABP1N2F1_XYLVO</name>
<keyword evidence="2 5" id="KW-0732">Signal</keyword>